<dbReference type="InterPro" id="IPR027417">
    <property type="entry name" value="P-loop_NTPase"/>
</dbReference>
<dbReference type="AlphaFoldDB" id="A0A7L4YKA7"/>
<protein>
    <recommendedName>
        <fullName evidence="3">AAA family ATPase</fullName>
    </recommendedName>
</protein>
<dbReference type="SUPFAM" id="SSF52540">
    <property type="entry name" value="P-loop containing nucleoside triphosphate hydrolases"/>
    <property type="match status" value="1"/>
</dbReference>
<dbReference type="RefSeq" id="WP_159542004.1">
    <property type="nucleotide sequence ID" value="NZ_CP047156.1"/>
</dbReference>
<dbReference type="InParanoid" id="A0A7L4YKA7"/>
<dbReference type="Gene3D" id="3.40.50.300">
    <property type="entry name" value="P-loop containing nucleotide triphosphate hydrolases"/>
    <property type="match status" value="1"/>
</dbReference>
<dbReference type="KEGG" id="eke:EK0264_00795"/>
<dbReference type="EMBL" id="CP047156">
    <property type="protein sequence ID" value="QHB98976.1"/>
    <property type="molecule type" value="Genomic_DNA"/>
</dbReference>
<keyword evidence="2" id="KW-1185">Reference proteome</keyword>
<organism evidence="1 2">
    <name type="scientific">Epidermidibacterium keratini</name>
    <dbReference type="NCBI Taxonomy" id="1891644"/>
    <lineage>
        <taxon>Bacteria</taxon>
        <taxon>Bacillati</taxon>
        <taxon>Actinomycetota</taxon>
        <taxon>Actinomycetes</taxon>
        <taxon>Sporichthyales</taxon>
        <taxon>Sporichthyaceae</taxon>
        <taxon>Epidermidibacterium</taxon>
    </lineage>
</organism>
<name>A0A7L4YKA7_9ACTN</name>
<reference evidence="1 2" key="1">
    <citation type="journal article" date="2018" name="Int. J. Syst. Evol. Microbiol.">
        <title>Epidermidibacterium keratini gen. nov., sp. nov., a member of the family Sporichthyaceae, isolated from keratin epidermis.</title>
        <authorList>
            <person name="Lee D.G."/>
            <person name="Trujillo M.E."/>
            <person name="Kang S."/>
            <person name="Nam J.J."/>
            <person name="Kim Y.J."/>
        </authorList>
    </citation>
    <scope>NUCLEOTIDE SEQUENCE [LARGE SCALE GENOMIC DNA]</scope>
    <source>
        <strain evidence="1 2">EPI-7</strain>
    </source>
</reference>
<proteinExistence type="predicted"/>
<dbReference type="OrthoDB" id="3237545at2"/>
<evidence type="ECO:0008006" key="3">
    <source>
        <dbReference type="Google" id="ProtNLM"/>
    </source>
</evidence>
<dbReference type="Proteomes" id="UP000463857">
    <property type="component" value="Chromosome"/>
</dbReference>
<accession>A0A7L4YKA7</accession>
<evidence type="ECO:0000313" key="2">
    <source>
        <dbReference type="Proteomes" id="UP000463857"/>
    </source>
</evidence>
<gene>
    <name evidence="1" type="ORF">EK0264_00795</name>
</gene>
<evidence type="ECO:0000313" key="1">
    <source>
        <dbReference type="EMBL" id="QHB98976.1"/>
    </source>
</evidence>
<sequence length="185" mass="20310">MPIYQLSDIAADANARRRPDGTLVIAIDGPSGSGKSRLARRIARAVGDDFTVLHADDLVAGWDSLLEVPHRLAGVLAELRAGRTASYDTWDWAADRVGPPAQLEPTPTIVVEGCGSGGLACAQYVDFLVWVDAPPGVRRERAIARDGDTYAAHWERWAAQERELYARDRVRERADVVIDGRRPVR</sequence>